<keyword evidence="1" id="KW-1133">Transmembrane helix</keyword>
<keyword evidence="1" id="KW-0472">Membrane</keyword>
<evidence type="ECO:0000313" key="3">
    <source>
        <dbReference type="Proteomes" id="UP000220922"/>
    </source>
</evidence>
<name>A0A2H3KIP0_9CHLR</name>
<dbReference type="EMBL" id="LYXE01000127">
    <property type="protein sequence ID" value="PDV97719.1"/>
    <property type="molecule type" value="Genomic_DNA"/>
</dbReference>
<evidence type="ECO:0000313" key="2">
    <source>
        <dbReference type="EMBL" id="PDV97719.1"/>
    </source>
</evidence>
<protein>
    <recommendedName>
        <fullName evidence="4">DUF3592 domain-containing protein</fullName>
    </recommendedName>
</protein>
<evidence type="ECO:0008006" key="4">
    <source>
        <dbReference type="Google" id="ProtNLM"/>
    </source>
</evidence>
<reference evidence="2 3" key="1">
    <citation type="submission" date="2016-05" db="EMBL/GenBank/DDBJ databases">
        <authorList>
            <person name="Lavstsen T."/>
            <person name="Jespersen J.S."/>
        </authorList>
    </citation>
    <scope>NUCLEOTIDE SEQUENCE [LARGE SCALE GENOMIC DNA]</scope>
    <source>
        <strain evidence="2 3">B7-9</strain>
    </source>
</reference>
<accession>A0A2H3KIP0</accession>
<proteinExistence type="predicted"/>
<keyword evidence="1" id="KW-0812">Transmembrane</keyword>
<keyword evidence="3" id="KW-1185">Reference proteome</keyword>
<gene>
    <name evidence="2" type="ORF">A9Q02_04310</name>
</gene>
<comment type="caution">
    <text evidence="2">The sequence shown here is derived from an EMBL/GenBank/DDBJ whole genome shotgun (WGS) entry which is preliminary data.</text>
</comment>
<dbReference type="Proteomes" id="UP000220922">
    <property type="component" value="Unassembled WGS sequence"/>
</dbReference>
<feature type="transmembrane region" description="Helical" evidence="1">
    <location>
        <begin position="71"/>
        <end position="89"/>
    </location>
</feature>
<sequence length="199" mass="22615">MIKRTLVSLVLGFVVSLVGLVVMPVSARLAEPLLCQGRLEPETGFLSLRFRCILPTDGRIEPLATGLVMQYTVPIVSFGVAPLIWFALAGRAQRAEKARTTMQADLSHAIVAPAEILRVERQDTINHQMLFHAAELTLVLWVRPPNRRPYEARVAWVVNDANVYHLRAGTELTVRINPERPEHVYPDQPWARYAWWFQE</sequence>
<evidence type="ECO:0000256" key="1">
    <source>
        <dbReference type="SAM" id="Phobius"/>
    </source>
</evidence>
<dbReference type="AlphaFoldDB" id="A0A2H3KIP0"/>
<organism evidence="2 3">
    <name type="scientific">Candidatus Chloroploca asiatica</name>
    <dbReference type="NCBI Taxonomy" id="1506545"/>
    <lineage>
        <taxon>Bacteria</taxon>
        <taxon>Bacillati</taxon>
        <taxon>Chloroflexota</taxon>
        <taxon>Chloroflexia</taxon>
        <taxon>Chloroflexales</taxon>
        <taxon>Chloroflexineae</taxon>
        <taxon>Oscillochloridaceae</taxon>
        <taxon>Candidatus Chloroploca</taxon>
    </lineage>
</organism>